<evidence type="ECO:0000313" key="2">
    <source>
        <dbReference type="EMBL" id="KIH43261.1"/>
    </source>
</evidence>
<proteinExistence type="predicted"/>
<dbReference type="Proteomes" id="UP000054047">
    <property type="component" value="Unassembled WGS sequence"/>
</dbReference>
<reference evidence="2 3" key="1">
    <citation type="submission" date="2013-12" db="EMBL/GenBank/DDBJ databases">
        <title>Draft genome of the parsitic nematode Ancylostoma duodenale.</title>
        <authorList>
            <person name="Mitreva M."/>
        </authorList>
    </citation>
    <scope>NUCLEOTIDE SEQUENCE [LARGE SCALE GENOMIC DNA]</scope>
    <source>
        <strain evidence="2 3">Zhejiang</strain>
    </source>
</reference>
<evidence type="ECO:0000313" key="3">
    <source>
        <dbReference type="Proteomes" id="UP000054047"/>
    </source>
</evidence>
<organism evidence="2 3">
    <name type="scientific">Ancylostoma duodenale</name>
    <dbReference type="NCBI Taxonomy" id="51022"/>
    <lineage>
        <taxon>Eukaryota</taxon>
        <taxon>Metazoa</taxon>
        <taxon>Ecdysozoa</taxon>
        <taxon>Nematoda</taxon>
        <taxon>Chromadorea</taxon>
        <taxon>Rhabditida</taxon>
        <taxon>Rhabditina</taxon>
        <taxon>Rhabditomorpha</taxon>
        <taxon>Strongyloidea</taxon>
        <taxon>Ancylostomatidae</taxon>
        <taxon>Ancylostomatinae</taxon>
        <taxon>Ancylostoma</taxon>
    </lineage>
</organism>
<keyword evidence="3" id="KW-1185">Reference proteome</keyword>
<protein>
    <submittedName>
        <fullName evidence="2">Uncharacterized protein</fullName>
    </submittedName>
</protein>
<dbReference type="EMBL" id="KN787613">
    <property type="protein sequence ID" value="KIH43261.1"/>
    <property type="molecule type" value="Genomic_DNA"/>
</dbReference>
<accession>A0A0C2FDY7</accession>
<dbReference type="AlphaFoldDB" id="A0A0C2FDY7"/>
<evidence type="ECO:0000256" key="1">
    <source>
        <dbReference type="SAM" id="MobiDB-lite"/>
    </source>
</evidence>
<name>A0A0C2FDY7_9BILA</name>
<feature type="region of interest" description="Disordered" evidence="1">
    <location>
        <begin position="1"/>
        <end position="43"/>
    </location>
</feature>
<feature type="compositionally biased region" description="Acidic residues" evidence="1">
    <location>
        <begin position="19"/>
        <end position="37"/>
    </location>
</feature>
<sequence length="84" mass="10057">MSAQMPQPHLDWAGPDEHNEWEEEESNEENDNANEEQQEVRVKQEQFQHLLGRIEKIKRELNQTTADTQRQIARMEARETFHTN</sequence>
<dbReference type="OrthoDB" id="10496211at2759"/>
<gene>
    <name evidence="2" type="ORF">ANCDUO_26737</name>
</gene>